<evidence type="ECO:0000256" key="1">
    <source>
        <dbReference type="ARBA" id="ARBA00023002"/>
    </source>
</evidence>
<keyword evidence="5" id="KW-1185">Reference proteome</keyword>
<dbReference type="OrthoDB" id="2735536at2759"/>
<evidence type="ECO:0000313" key="5">
    <source>
        <dbReference type="Proteomes" id="UP000091956"/>
    </source>
</evidence>
<dbReference type="InterPro" id="IPR001509">
    <property type="entry name" value="Epimerase_deHydtase"/>
</dbReference>
<dbReference type="PANTHER" id="PTHR10366:SF564">
    <property type="entry name" value="STEROL-4-ALPHA-CARBOXYLATE 3-DEHYDROGENASE, DECARBOXYLATING"/>
    <property type="match status" value="1"/>
</dbReference>
<evidence type="ECO:0000313" key="4">
    <source>
        <dbReference type="EMBL" id="OBT91347.1"/>
    </source>
</evidence>
<accession>A0A1B8G686</accession>
<reference evidence="4 5" key="1">
    <citation type="submission" date="2016-03" db="EMBL/GenBank/DDBJ databases">
        <title>Comparative genomics of Pseudogymnoascus destructans, the fungus causing white-nose syndrome of bats.</title>
        <authorList>
            <person name="Palmer J.M."/>
            <person name="Drees K.P."/>
            <person name="Foster J.T."/>
            <person name="Lindner D.L."/>
        </authorList>
    </citation>
    <scope>NUCLEOTIDE SEQUENCE [LARGE SCALE GENOMIC DNA]</scope>
    <source>
        <strain evidence="4 5">UAMH 10579</strain>
    </source>
</reference>
<dbReference type="SUPFAM" id="SSF51735">
    <property type="entry name" value="NAD(P)-binding Rossmann-fold domains"/>
    <property type="match status" value="1"/>
</dbReference>
<dbReference type="GeneID" id="28844064"/>
<dbReference type="Pfam" id="PF01370">
    <property type="entry name" value="Epimerase"/>
    <property type="match status" value="1"/>
</dbReference>
<gene>
    <name evidence="4" type="primary">GRE2_5</name>
    <name evidence="4" type="ORF">VE01_10678</name>
</gene>
<protein>
    <submittedName>
        <fullName evidence="4">Methylglyoxal reductase (NADPH-dependent) gre2</fullName>
    </submittedName>
</protein>
<dbReference type="InterPro" id="IPR036291">
    <property type="entry name" value="NAD(P)-bd_dom_sf"/>
</dbReference>
<evidence type="ECO:0000256" key="2">
    <source>
        <dbReference type="ARBA" id="ARBA00023445"/>
    </source>
</evidence>
<dbReference type="EMBL" id="KV460302">
    <property type="protein sequence ID" value="OBT91347.1"/>
    <property type="molecule type" value="Genomic_DNA"/>
</dbReference>
<feature type="domain" description="NAD-dependent epimerase/dehydratase" evidence="3">
    <location>
        <begin position="6"/>
        <end position="251"/>
    </location>
</feature>
<dbReference type="AlphaFoldDB" id="A0A1B8G686"/>
<proteinExistence type="inferred from homology"/>
<name>A0A1B8G686_9PEZI</name>
<dbReference type="STRING" id="342668.A0A1B8G686"/>
<organism evidence="4 5">
    <name type="scientific">Pseudogymnoascus verrucosus</name>
    <dbReference type="NCBI Taxonomy" id="342668"/>
    <lineage>
        <taxon>Eukaryota</taxon>
        <taxon>Fungi</taxon>
        <taxon>Dikarya</taxon>
        <taxon>Ascomycota</taxon>
        <taxon>Pezizomycotina</taxon>
        <taxon>Leotiomycetes</taxon>
        <taxon>Thelebolales</taxon>
        <taxon>Thelebolaceae</taxon>
        <taxon>Pseudogymnoascus</taxon>
    </lineage>
</organism>
<dbReference type="InterPro" id="IPR050425">
    <property type="entry name" value="NAD(P)_dehydrat-like"/>
</dbReference>
<keyword evidence="1" id="KW-0560">Oxidoreductase</keyword>
<dbReference type="Gene3D" id="3.40.50.720">
    <property type="entry name" value="NAD(P)-binding Rossmann-like Domain"/>
    <property type="match status" value="1"/>
</dbReference>
<dbReference type="PANTHER" id="PTHR10366">
    <property type="entry name" value="NAD DEPENDENT EPIMERASE/DEHYDRATASE"/>
    <property type="match status" value="1"/>
</dbReference>
<dbReference type="GO" id="GO:0016616">
    <property type="term" value="F:oxidoreductase activity, acting on the CH-OH group of donors, NAD or NADP as acceptor"/>
    <property type="evidence" value="ECO:0007669"/>
    <property type="project" value="TreeGrafter"/>
</dbReference>
<dbReference type="Proteomes" id="UP000091956">
    <property type="component" value="Unassembled WGS sequence"/>
</dbReference>
<reference evidence="5" key="2">
    <citation type="journal article" date="2018" name="Nat. Commun.">
        <title>Extreme sensitivity to ultraviolet light in the fungal pathogen causing white-nose syndrome of bats.</title>
        <authorList>
            <person name="Palmer J.M."/>
            <person name="Drees K.P."/>
            <person name="Foster J.T."/>
            <person name="Lindner D.L."/>
        </authorList>
    </citation>
    <scope>NUCLEOTIDE SEQUENCE [LARGE SCALE GENOMIC DNA]</scope>
    <source>
        <strain evidence="5">UAMH 10579</strain>
    </source>
</reference>
<evidence type="ECO:0000259" key="3">
    <source>
        <dbReference type="Pfam" id="PF01370"/>
    </source>
</evidence>
<comment type="similarity">
    <text evidence="2">Belongs to the NAD(P)-dependent epimerase/dehydratase family. Dihydroflavonol-4-reductase subfamily.</text>
</comment>
<sequence length="335" mass="36519">MSLNSVLLTGGTGSLGASILSQLLSKGHSVTAVVRSLKKSAPFLTRQYASQVDSGKLKLVEVPDMTVPHAFDELVKTVDAIIHVATPLSDSDFQRTLIDATLAINENIFAASLKAPSVKRIVITGSIVSTMALPDVLFRPITVSADDYSTITNEQGLSSLPAAYQYAKTSSEKKAWEFMKTAKPSFDLVVLLAPAITGKCIQEGFVPSKTALGGMAEIYQNVFDVETPGLVFPFVMDVEDVASIHVKSLDLKVAGNERYLFHSGHPQNSSEIAKKIREEYPQLRNRVPEVLDESAESPVKVKVDTSKSDKVFGGPWKDWWESAKDTVDDIIKFEK</sequence>
<dbReference type="RefSeq" id="XP_018125080.1">
    <property type="nucleotide sequence ID" value="XM_018280071.2"/>
</dbReference>